<dbReference type="InterPro" id="IPR036249">
    <property type="entry name" value="Thioredoxin-like_sf"/>
</dbReference>
<dbReference type="PANTHER" id="PTHR22897">
    <property type="entry name" value="QUIESCIN Q6-RELATED SULFHYDRYL OXIDASE"/>
    <property type="match status" value="1"/>
</dbReference>
<sequence>MGKGGRGLAVVVVALSVLGLVGSRVARAEEDVATADINPDDYEGPLKQIRGDEEDGEFGAIYGVLDELDPTDILVIDFYQTWCPACKAWMPHYEASGKYFLASTKDTPRVVFAKASCGDENKQLCWAYDIHAYPSFVAGTPDQHRQHLHEFDGDTYTETVPEGPRQDRVKGTKLKRVQASQFLDYNAKCVIDAIRKHALREKFIKKVTDRDPDFQGPQEDVSHLGIPEECTNAARQKEIADSKKRMKLIQEREKRWARQDKDSLWYKLKKGVQKKLHVLLKRMGSDYRFYWVEDQFNWVEPDFKVLAEQKTKEDKRRGRKSEL</sequence>
<keyword evidence="1" id="KW-0732">Signal</keyword>
<dbReference type="InterPro" id="IPR039798">
    <property type="entry name" value="Sulfhydryl_oxidase"/>
</dbReference>
<evidence type="ECO:0000256" key="1">
    <source>
        <dbReference type="SAM" id="SignalP"/>
    </source>
</evidence>
<accession>A0A5B8MDH3</accession>
<dbReference type="PANTHER" id="PTHR22897:SF8">
    <property type="entry name" value="SULFHYDRYL OXIDASE"/>
    <property type="match status" value="1"/>
</dbReference>
<protein>
    <recommendedName>
        <fullName evidence="2">Thioredoxin domain-containing protein</fullName>
    </recommendedName>
</protein>
<organism evidence="3 4">
    <name type="scientific">Chloropicon primus</name>
    <dbReference type="NCBI Taxonomy" id="1764295"/>
    <lineage>
        <taxon>Eukaryota</taxon>
        <taxon>Viridiplantae</taxon>
        <taxon>Chlorophyta</taxon>
        <taxon>Chloropicophyceae</taxon>
        <taxon>Chloropicales</taxon>
        <taxon>Chloropicaceae</taxon>
        <taxon>Chloropicon</taxon>
    </lineage>
</organism>
<dbReference type="EMBL" id="CP031034">
    <property type="protein sequence ID" value="QDZ18459.1"/>
    <property type="molecule type" value="Genomic_DNA"/>
</dbReference>
<dbReference type="GO" id="GO:0005615">
    <property type="term" value="C:extracellular space"/>
    <property type="evidence" value="ECO:0007669"/>
    <property type="project" value="TreeGrafter"/>
</dbReference>
<feature type="signal peptide" evidence="1">
    <location>
        <begin position="1"/>
        <end position="28"/>
    </location>
</feature>
<dbReference type="InterPro" id="IPR013766">
    <property type="entry name" value="Thioredoxin_domain"/>
</dbReference>
<dbReference type="InterPro" id="IPR017937">
    <property type="entry name" value="Thioredoxin_CS"/>
</dbReference>
<feature type="chain" id="PRO_5023097920" description="Thioredoxin domain-containing protein" evidence="1">
    <location>
        <begin position="29"/>
        <end position="323"/>
    </location>
</feature>
<reference evidence="3 4" key="1">
    <citation type="submission" date="2018-07" db="EMBL/GenBank/DDBJ databases">
        <title>The complete nuclear genome of the prasinophyte Chloropicon primus (CCMP1205).</title>
        <authorList>
            <person name="Pombert J.-F."/>
            <person name="Otis C."/>
            <person name="Turmel M."/>
            <person name="Lemieux C."/>
        </authorList>
    </citation>
    <scope>NUCLEOTIDE SEQUENCE [LARGE SCALE GENOMIC DNA]</scope>
    <source>
        <strain evidence="3 4">CCMP1205</strain>
    </source>
</reference>
<dbReference type="GO" id="GO:0016971">
    <property type="term" value="F:flavin-dependent sulfhydryl oxidase activity"/>
    <property type="evidence" value="ECO:0007669"/>
    <property type="project" value="InterPro"/>
</dbReference>
<dbReference type="CDD" id="cd02961">
    <property type="entry name" value="PDI_a_family"/>
    <property type="match status" value="1"/>
</dbReference>
<name>A0A5B8MDH3_9CHLO</name>
<evidence type="ECO:0000313" key="4">
    <source>
        <dbReference type="Proteomes" id="UP000316726"/>
    </source>
</evidence>
<dbReference type="PROSITE" id="PS00194">
    <property type="entry name" value="THIOREDOXIN_1"/>
    <property type="match status" value="1"/>
</dbReference>
<dbReference type="GO" id="GO:0000139">
    <property type="term" value="C:Golgi membrane"/>
    <property type="evidence" value="ECO:0007669"/>
    <property type="project" value="TreeGrafter"/>
</dbReference>
<evidence type="ECO:0000259" key="2">
    <source>
        <dbReference type="PROSITE" id="PS51352"/>
    </source>
</evidence>
<dbReference type="Pfam" id="PF00085">
    <property type="entry name" value="Thioredoxin"/>
    <property type="match status" value="1"/>
</dbReference>
<dbReference type="SUPFAM" id="SSF52833">
    <property type="entry name" value="Thioredoxin-like"/>
    <property type="match status" value="1"/>
</dbReference>
<dbReference type="AlphaFoldDB" id="A0A5B8MDH3"/>
<dbReference type="OrthoDB" id="540849at2759"/>
<dbReference type="Gene3D" id="3.40.30.10">
    <property type="entry name" value="Glutaredoxin"/>
    <property type="match status" value="1"/>
</dbReference>
<gene>
    <name evidence="3" type="ORF">A3770_01p09770</name>
</gene>
<proteinExistence type="predicted"/>
<feature type="domain" description="Thioredoxin" evidence="2">
    <location>
        <begin position="26"/>
        <end position="174"/>
    </location>
</feature>
<evidence type="ECO:0000313" key="3">
    <source>
        <dbReference type="EMBL" id="QDZ18459.1"/>
    </source>
</evidence>
<dbReference type="GO" id="GO:0003756">
    <property type="term" value="F:protein disulfide isomerase activity"/>
    <property type="evidence" value="ECO:0007669"/>
    <property type="project" value="TreeGrafter"/>
</dbReference>
<dbReference type="PROSITE" id="PS51352">
    <property type="entry name" value="THIOREDOXIN_2"/>
    <property type="match status" value="1"/>
</dbReference>
<dbReference type="Proteomes" id="UP000316726">
    <property type="component" value="Chromosome 1"/>
</dbReference>
<keyword evidence="4" id="KW-1185">Reference proteome</keyword>
<dbReference type="GO" id="GO:0006457">
    <property type="term" value="P:protein folding"/>
    <property type="evidence" value="ECO:0007669"/>
    <property type="project" value="TreeGrafter"/>
</dbReference>